<dbReference type="InterPro" id="IPR041739">
    <property type="entry name" value="G5K_ProB"/>
</dbReference>
<evidence type="ECO:0000256" key="6">
    <source>
        <dbReference type="ARBA" id="ARBA00022777"/>
    </source>
</evidence>
<evidence type="ECO:0000256" key="8">
    <source>
        <dbReference type="SAM" id="MobiDB-lite"/>
    </source>
</evidence>
<dbReference type="InterPro" id="IPR015947">
    <property type="entry name" value="PUA-like_sf"/>
</dbReference>
<dbReference type="GO" id="GO:0003723">
    <property type="term" value="F:RNA binding"/>
    <property type="evidence" value="ECO:0007669"/>
    <property type="project" value="InterPro"/>
</dbReference>
<dbReference type="Gene3D" id="2.30.130.10">
    <property type="entry name" value="PUA domain"/>
    <property type="match status" value="2"/>
</dbReference>
<evidence type="ECO:0000313" key="11">
    <source>
        <dbReference type="EMBL" id="RQX73994.1"/>
    </source>
</evidence>
<dbReference type="PANTHER" id="PTHR43654">
    <property type="entry name" value="GLUTAMATE 5-KINASE"/>
    <property type="match status" value="1"/>
</dbReference>
<dbReference type="GO" id="GO:0005829">
    <property type="term" value="C:cytosol"/>
    <property type="evidence" value="ECO:0007669"/>
    <property type="project" value="TreeGrafter"/>
</dbReference>
<evidence type="ECO:0000256" key="5">
    <source>
        <dbReference type="ARBA" id="ARBA00022741"/>
    </source>
</evidence>
<keyword evidence="7" id="KW-0067">ATP-binding</keyword>
<evidence type="ECO:0000256" key="2">
    <source>
        <dbReference type="ARBA" id="ARBA00022605"/>
    </source>
</evidence>
<dbReference type="GO" id="GO:0005524">
    <property type="term" value="F:ATP binding"/>
    <property type="evidence" value="ECO:0007669"/>
    <property type="project" value="UniProtKB-KW"/>
</dbReference>
<dbReference type="InterPro" id="IPR036393">
    <property type="entry name" value="AceGlu_kinase-like_sf"/>
</dbReference>
<dbReference type="PRINTS" id="PR00474">
    <property type="entry name" value="GLU5KINASE"/>
</dbReference>
<feature type="region of interest" description="Disordered" evidence="8">
    <location>
        <begin position="418"/>
        <end position="567"/>
    </location>
</feature>
<feature type="compositionally biased region" description="Basic and acidic residues" evidence="8">
    <location>
        <begin position="546"/>
        <end position="564"/>
    </location>
</feature>
<dbReference type="NCBIfam" id="TIGR01027">
    <property type="entry name" value="proB"/>
    <property type="match status" value="1"/>
</dbReference>
<dbReference type="EMBL" id="AHIV02000457">
    <property type="protein sequence ID" value="RQX73994.1"/>
    <property type="molecule type" value="Genomic_DNA"/>
</dbReference>
<dbReference type="AlphaFoldDB" id="A0A425I5K8"/>
<feature type="compositionally biased region" description="Basic and acidic residues" evidence="8">
    <location>
        <begin position="1"/>
        <end position="18"/>
    </location>
</feature>
<organism evidence="11 12">
    <name type="scientific">Toxoplasma gondii CAST</name>
    <dbReference type="NCBI Taxonomy" id="943122"/>
    <lineage>
        <taxon>Eukaryota</taxon>
        <taxon>Sar</taxon>
        <taxon>Alveolata</taxon>
        <taxon>Apicomplexa</taxon>
        <taxon>Conoidasida</taxon>
        <taxon>Coccidia</taxon>
        <taxon>Eucoccidiorida</taxon>
        <taxon>Eimeriorina</taxon>
        <taxon>Sarcocystidae</taxon>
        <taxon>Toxoplasma</taxon>
    </lineage>
</organism>
<dbReference type="EC" id="2.7.2.11" evidence="11"/>
<dbReference type="HAMAP" id="MF_00456">
    <property type="entry name" value="ProB"/>
    <property type="match status" value="1"/>
</dbReference>
<feature type="domain" description="PUA" evidence="10">
    <location>
        <begin position="691"/>
        <end position="732"/>
    </location>
</feature>
<dbReference type="InterPro" id="IPR036974">
    <property type="entry name" value="PUA_sf"/>
</dbReference>
<keyword evidence="1" id="KW-0963">Cytoplasm</keyword>
<evidence type="ECO:0000256" key="3">
    <source>
        <dbReference type="ARBA" id="ARBA00022650"/>
    </source>
</evidence>
<feature type="region of interest" description="Disordered" evidence="8">
    <location>
        <begin position="738"/>
        <end position="782"/>
    </location>
</feature>
<sequence length="933" mass="103898">MLEGERKREDRGRRKTKEDGEETLECDCITAKGRHLLGPWLFLSASQSIFNVKTRAELEITDEMKREADAHSARATHGESHELPAERAAERSEKNRPEAEREERTADKSAMQGDNREEGKAEPSEKGDASPLLLAAGKEVKPGCLVVVKIGTSTLLTATQDRMNMNLSNLGKFVDTICELRMRGHTVVVVSSGAVGAGCVTLRLKQRPENLNTKQALAAVGQCRLMRLYEDLFSVREEKVAQVLLSRHDLLHQKSYQNFQAALKALLALDVIPIINENDSLATEQLRFGDNDTLAAHIAVAVDAHWLFILTDVDCLFDRNPHKYPDARPVAFVNRLTDVYAFLSDGACGAWGTGGMYTKVIASKIATNVGVHVAISNGKYPERILDMLEYARRSETTPTCPDTGSLLSLFPLRSPVREKHDHRRGCCRREATQGEATGEEATGGEATGGEATRERRRGERRRRERRRGERRYRERRYRERRRRRRRRRRSSQEAAEKRRKARSGRGGREEEATAERQQVPRKLASARETNGQSRGAVKKKARKSREKTFKKARNEKTGATRTERTNGCTVRMHLLNLNQEAHRMYPPTRTPWLFAGEVWGEEDRNPVLKEEESIEAGQKGQEQDEESPGENRAQGAFSGPRDGRGQPFSSLMICDNLQQMPFLGTVFIANDRRLHRKGDTRGWILSLPVRGKIFIDPGAVAALVQQKKSLFAAGVHHVSGEFAANDCVAIYITNFPRGSRRPSERPAGTKGSGPPGEQGSLTSGPSRRGQLPLERRNTCASQSYGNQQRECLSRSSDEEAAFGFSFSNWCKSPAGSEGPPGGQTPFRAMGGLSESTVFAASPCPIECLEIARCISNVSSSELKVIKGRKSGEFRDLLGYAVDEEVAHRQHIVFTFMNGHEALKSFCLAKHAKSKLVGRTEPPFTQEADSRTGE</sequence>
<dbReference type="InterPro" id="IPR001057">
    <property type="entry name" value="Glu/AcGlu_kinase"/>
</dbReference>
<dbReference type="CDD" id="cd21157">
    <property type="entry name" value="PUA_G5K"/>
    <property type="match status" value="1"/>
</dbReference>
<dbReference type="InterPro" id="IPR005715">
    <property type="entry name" value="Glu_5kinase/COase_Synthase"/>
</dbReference>
<dbReference type="SUPFAM" id="SSF88697">
    <property type="entry name" value="PUA domain-like"/>
    <property type="match status" value="1"/>
</dbReference>
<feature type="compositionally biased region" description="Basic residues" evidence="8">
    <location>
        <begin position="458"/>
        <end position="489"/>
    </location>
</feature>
<feature type="domain" description="Aspartate/glutamate/uridylate kinase" evidence="9">
    <location>
        <begin position="145"/>
        <end position="374"/>
    </location>
</feature>
<feature type="region of interest" description="Disordered" evidence="8">
    <location>
        <begin position="1"/>
        <end position="24"/>
    </location>
</feature>
<gene>
    <name evidence="11" type="ORF">TGCAST_265010</name>
</gene>
<feature type="region of interest" description="Disordered" evidence="8">
    <location>
        <begin position="611"/>
        <end position="642"/>
    </location>
</feature>
<evidence type="ECO:0000256" key="4">
    <source>
        <dbReference type="ARBA" id="ARBA00022679"/>
    </source>
</evidence>
<feature type="region of interest" description="Disordered" evidence="8">
    <location>
        <begin position="67"/>
        <end position="128"/>
    </location>
</feature>
<evidence type="ECO:0000313" key="12">
    <source>
        <dbReference type="Proteomes" id="UP000284452"/>
    </source>
</evidence>
<keyword evidence="4 11" id="KW-0808">Transferase</keyword>
<keyword evidence="6 11" id="KW-0418">Kinase</keyword>
<dbReference type="Pfam" id="PF00696">
    <property type="entry name" value="AA_kinase"/>
    <property type="match status" value="1"/>
</dbReference>
<dbReference type="Gene3D" id="3.40.1160.10">
    <property type="entry name" value="Acetylglutamate kinase-like"/>
    <property type="match status" value="1"/>
</dbReference>
<dbReference type="FunFam" id="3.40.1160.10:FF:000018">
    <property type="entry name" value="Glutamate 5-kinase"/>
    <property type="match status" value="1"/>
</dbReference>
<dbReference type="Pfam" id="PF01472">
    <property type="entry name" value="PUA"/>
    <property type="match status" value="1"/>
</dbReference>
<dbReference type="InterPro" id="IPR002478">
    <property type="entry name" value="PUA"/>
</dbReference>
<feature type="compositionally biased region" description="Low complexity" evidence="8">
    <location>
        <begin position="433"/>
        <end position="450"/>
    </location>
</feature>
<accession>A0A425I5K8</accession>
<reference evidence="11 12" key="1">
    <citation type="submission" date="2017-10" db="EMBL/GenBank/DDBJ databases">
        <authorList>
            <person name="Sibley D."/>
            <person name="Venepally P."/>
            <person name="Karamycheva S."/>
            <person name="Hadjithomas M."/>
            <person name="Khan A."/>
            <person name="Brunk B."/>
            <person name="Roos D."/>
            <person name="Caler E."/>
            <person name="Lorenzi H."/>
        </authorList>
    </citation>
    <scope>NUCLEOTIDE SEQUENCE [LARGE SCALE GENOMIC DNA]</scope>
    <source>
        <strain evidence="11 12">CAST</strain>
    </source>
</reference>
<feature type="compositionally biased region" description="Basic and acidic residues" evidence="8">
    <location>
        <begin position="67"/>
        <end position="107"/>
    </location>
</feature>
<dbReference type="CDD" id="cd04242">
    <property type="entry name" value="AAK_G5K_ProB"/>
    <property type="match status" value="1"/>
</dbReference>
<dbReference type="PANTHER" id="PTHR43654:SF3">
    <property type="entry name" value="GLUTAMATE 5-KINASE"/>
    <property type="match status" value="1"/>
</dbReference>
<name>A0A425I5K8_TOXGO</name>
<dbReference type="GO" id="GO:0004349">
    <property type="term" value="F:glutamate 5-kinase activity"/>
    <property type="evidence" value="ECO:0007669"/>
    <property type="project" value="UniProtKB-EC"/>
</dbReference>
<dbReference type="GO" id="GO:0008652">
    <property type="term" value="P:amino acid biosynthetic process"/>
    <property type="evidence" value="ECO:0007669"/>
    <property type="project" value="UniProtKB-KW"/>
</dbReference>
<feature type="compositionally biased region" description="Basic residues" evidence="8">
    <location>
        <begin position="536"/>
        <end position="545"/>
    </location>
</feature>
<proteinExistence type="inferred from homology"/>
<dbReference type="InterPro" id="IPR001048">
    <property type="entry name" value="Asp/Glu/Uridylate_kinase"/>
</dbReference>
<dbReference type="PROSITE" id="PS00902">
    <property type="entry name" value="GLUTAMATE_5_KINASE"/>
    <property type="match status" value="1"/>
</dbReference>
<dbReference type="SUPFAM" id="SSF53633">
    <property type="entry name" value="Carbamate kinase-like"/>
    <property type="match status" value="1"/>
</dbReference>
<evidence type="ECO:0000256" key="7">
    <source>
        <dbReference type="ARBA" id="ARBA00022840"/>
    </source>
</evidence>
<dbReference type="Proteomes" id="UP000284452">
    <property type="component" value="Unassembled WGS sequence"/>
</dbReference>
<comment type="caution">
    <text evidence="11">The sequence shown here is derived from an EMBL/GenBank/DDBJ whole genome shotgun (WGS) entry which is preliminary data.</text>
</comment>
<evidence type="ECO:0000256" key="1">
    <source>
        <dbReference type="ARBA" id="ARBA00022490"/>
    </source>
</evidence>
<keyword evidence="2" id="KW-0028">Amino-acid biosynthesis</keyword>
<dbReference type="InterPro" id="IPR019797">
    <property type="entry name" value="Glutamate_5-kinase_CS"/>
</dbReference>
<protein>
    <submittedName>
        <fullName evidence="11">Glutamate 5-kinase domain-containing protein</fullName>
        <ecNumber evidence="11">2.7.2.11</ecNumber>
    </submittedName>
</protein>
<keyword evidence="3" id="KW-0641">Proline biosynthesis</keyword>
<feature type="compositionally biased region" description="Basic and acidic residues" evidence="8">
    <location>
        <begin position="114"/>
        <end position="128"/>
    </location>
</feature>
<evidence type="ECO:0000259" key="10">
    <source>
        <dbReference type="Pfam" id="PF01472"/>
    </source>
</evidence>
<dbReference type="PROSITE" id="PS50890">
    <property type="entry name" value="PUA"/>
    <property type="match status" value="2"/>
</dbReference>
<dbReference type="VEuPathDB" id="ToxoDB:TGCAST_265010"/>
<keyword evidence="5" id="KW-0547">Nucleotide-binding</keyword>
<evidence type="ECO:0000259" key="9">
    <source>
        <dbReference type="Pfam" id="PF00696"/>
    </source>
</evidence>